<protein>
    <submittedName>
        <fullName evidence="3">Uncharacterized protein</fullName>
    </submittedName>
</protein>
<evidence type="ECO:0000313" key="3">
    <source>
        <dbReference type="EMBL" id="EIE26408.1"/>
    </source>
</evidence>
<organism evidence="3 4">
    <name type="scientific">Coccomyxa subellipsoidea (strain C-169)</name>
    <name type="common">Green microalga</name>
    <dbReference type="NCBI Taxonomy" id="574566"/>
    <lineage>
        <taxon>Eukaryota</taxon>
        <taxon>Viridiplantae</taxon>
        <taxon>Chlorophyta</taxon>
        <taxon>core chlorophytes</taxon>
        <taxon>Trebouxiophyceae</taxon>
        <taxon>Trebouxiophyceae incertae sedis</taxon>
        <taxon>Coccomyxaceae</taxon>
        <taxon>Coccomyxa</taxon>
        <taxon>Coccomyxa subellipsoidea</taxon>
    </lineage>
</organism>
<proteinExistence type="predicted"/>
<reference evidence="3 4" key="1">
    <citation type="journal article" date="2012" name="Genome Biol.">
        <title>The genome of the polar eukaryotic microalga coccomyxa subellipsoidea reveals traits of cold adaptation.</title>
        <authorList>
            <person name="Blanc G."/>
            <person name="Agarkova I."/>
            <person name="Grimwood J."/>
            <person name="Kuo A."/>
            <person name="Brueggeman A."/>
            <person name="Dunigan D."/>
            <person name="Gurnon J."/>
            <person name="Ladunga I."/>
            <person name="Lindquist E."/>
            <person name="Lucas S."/>
            <person name="Pangilinan J."/>
            <person name="Proschold T."/>
            <person name="Salamov A."/>
            <person name="Schmutz J."/>
            <person name="Weeks D."/>
            <person name="Yamada T."/>
            <person name="Claverie J.M."/>
            <person name="Grigoriev I."/>
            <person name="Van Etten J."/>
            <person name="Lomsadze A."/>
            <person name="Borodovsky M."/>
        </authorList>
    </citation>
    <scope>NUCLEOTIDE SEQUENCE [LARGE SCALE GENOMIC DNA]</scope>
    <source>
        <strain evidence="3 4">C-169</strain>
    </source>
</reference>
<comment type="caution">
    <text evidence="3">The sequence shown here is derived from an EMBL/GenBank/DDBJ whole genome shotgun (WGS) entry which is preliminary data.</text>
</comment>
<evidence type="ECO:0000256" key="2">
    <source>
        <dbReference type="SAM" id="SignalP"/>
    </source>
</evidence>
<keyword evidence="4" id="KW-1185">Reference proteome</keyword>
<feature type="chain" id="PRO_5003637590" evidence="2">
    <location>
        <begin position="21"/>
        <end position="466"/>
    </location>
</feature>
<sequence length="466" mass="47395">MARLLLAALALCCCLGLSAGAGRSLLLTDQEAQAQIQGLDQAAGSIFSQVSDAVASSGVVPTASNRYSDDLQQKSIAAINQHAPLWKSDVGYFIRPQLSSALYNAVNHLGPADPHTGAPAPGPAAAALAAQSAGGRRLLQAGSNDYSLSYALAPAPQPAAPAAADAAFAPMSADSLSAAASPDADLYTSYAKKKKKKPAGTAEAAAGSSAVGGTVTSVNGAATNVAPKQLSASAPAAARSTATADSAASTSLAQDLQPKSTSSDNGVSLDPNLPNALPGPLRLATEQQSKTAGYQAQPTTAYTATDGTAFAGTPVDKLPGPLRIDATTPFDGPSVSGSEISLILGTRIATPFFGTGFNFCVDRYFGSFPKVGIVIPNPAQWLLPELQDIGRTLQTTLQLPPDATIGHGFTLQPTSDGLLINLPDGVQPNNIPDGGVRYGIQIGQAFGYDFGIGIIRDICFITFTTV</sequence>
<dbReference type="AlphaFoldDB" id="I0Z6Y9"/>
<gene>
    <name evidence="3" type="ORF">COCSUDRAFT_46076</name>
</gene>
<feature type="signal peptide" evidence="2">
    <location>
        <begin position="1"/>
        <end position="20"/>
    </location>
</feature>
<feature type="region of interest" description="Disordered" evidence="1">
    <location>
        <begin position="248"/>
        <end position="280"/>
    </location>
</feature>
<dbReference type="Proteomes" id="UP000007264">
    <property type="component" value="Unassembled WGS sequence"/>
</dbReference>
<feature type="region of interest" description="Disordered" evidence="1">
    <location>
        <begin position="193"/>
        <end position="213"/>
    </location>
</feature>
<accession>I0Z6Y9</accession>
<dbReference type="RefSeq" id="XP_005650952.1">
    <property type="nucleotide sequence ID" value="XM_005650895.1"/>
</dbReference>
<feature type="compositionally biased region" description="Polar residues" evidence="1">
    <location>
        <begin position="257"/>
        <end position="266"/>
    </location>
</feature>
<feature type="compositionally biased region" description="Low complexity" evidence="1">
    <location>
        <begin position="199"/>
        <end position="213"/>
    </location>
</feature>
<keyword evidence="2" id="KW-0732">Signal</keyword>
<name>I0Z6Y9_COCSC</name>
<evidence type="ECO:0000313" key="4">
    <source>
        <dbReference type="Proteomes" id="UP000007264"/>
    </source>
</evidence>
<dbReference type="KEGG" id="csl:COCSUDRAFT_46076"/>
<dbReference type="OrthoDB" id="10448889at2759"/>
<evidence type="ECO:0000256" key="1">
    <source>
        <dbReference type="SAM" id="MobiDB-lite"/>
    </source>
</evidence>
<dbReference type="GeneID" id="17044418"/>
<dbReference type="EMBL" id="AGSI01000002">
    <property type="protein sequence ID" value="EIE26408.1"/>
    <property type="molecule type" value="Genomic_DNA"/>
</dbReference>